<dbReference type="Pfam" id="PF08240">
    <property type="entry name" value="ADH_N"/>
    <property type="match status" value="1"/>
</dbReference>
<dbReference type="Pfam" id="PF13602">
    <property type="entry name" value="ADH_zinc_N_2"/>
    <property type="match status" value="1"/>
</dbReference>
<dbReference type="InterPro" id="IPR020843">
    <property type="entry name" value="ER"/>
</dbReference>
<dbReference type="InterPro" id="IPR011032">
    <property type="entry name" value="GroES-like_sf"/>
</dbReference>
<reference evidence="2" key="1">
    <citation type="journal article" date="2014" name="Int. J. Syst. Evol. Microbiol.">
        <title>Complete genome sequence of Corynebacterium casei LMG S-19264T (=DSM 44701T), isolated from a smear-ripened cheese.</title>
        <authorList>
            <consortium name="US DOE Joint Genome Institute (JGI-PGF)"/>
            <person name="Walter F."/>
            <person name="Albersmeier A."/>
            <person name="Kalinowski J."/>
            <person name="Ruckert C."/>
        </authorList>
    </citation>
    <scope>NUCLEOTIDE SEQUENCE</scope>
    <source>
        <strain evidence="2">JCM 3093</strain>
    </source>
</reference>
<dbReference type="CDD" id="cd08267">
    <property type="entry name" value="MDR1"/>
    <property type="match status" value="1"/>
</dbReference>
<accession>A0AA37BHC1</accession>
<organism evidence="2 3">
    <name type="scientific">Planomonospora parontospora</name>
    <dbReference type="NCBI Taxonomy" id="58119"/>
    <lineage>
        <taxon>Bacteria</taxon>
        <taxon>Bacillati</taxon>
        <taxon>Actinomycetota</taxon>
        <taxon>Actinomycetes</taxon>
        <taxon>Streptosporangiales</taxon>
        <taxon>Streptosporangiaceae</taxon>
        <taxon>Planomonospora</taxon>
    </lineage>
</organism>
<sequence>MRAIVRDRYGSPDVLRLEEIGRPEAGDGEVLVRVRAAAVNSADCKLMRGEPSLVRLMGYGVFKPKQRILGRDFAGRVEAVGRNVRHLRPGDEVFGETAGGAFAEYVSVREGALGLKPENLTFEQAAAVPLAGSTALQGLRDRGGVRPGQRVLVNGASGGVGTFAVQIAKALGAEVTGVCSARNAELVRSLGADRVVDYATEDFTRSGRRYDLVLDVAGSRSLRALRSVLDPRGTLVLCSGEGGRRIGPMGHVVGALALSLFVGQSLRPLAAKTTAESLAALKELVESGKVVPAVDRTYPLSEAPEAMRYLEEEHARAKIVITA</sequence>
<gene>
    <name evidence="2" type="ORF">GCM10010126_30110</name>
</gene>
<name>A0AA37BHC1_9ACTN</name>
<dbReference type="SUPFAM" id="SSF50129">
    <property type="entry name" value="GroES-like"/>
    <property type="match status" value="1"/>
</dbReference>
<feature type="domain" description="Enoyl reductase (ER)" evidence="1">
    <location>
        <begin position="10"/>
        <end position="321"/>
    </location>
</feature>
<dbReference type="Gene3D" id="3.40.50.720">
    <property type="entry name" value="NAD(P)-binding Rossmann-like Domain"/>
    <property type="match status" value="1"/>
</dbReference>
<dbReference type="GO" id="GO:0016491">
    <property type="term" value="F:oxidoreductase activity"/>
    <property type="evidence" value="ECO:0007669"/>
    <property type="project" value="InterPro"/>
</dbReference>
<dbReference type="Gene3D" id="3.90.180.10">
    <property type="entry name" value="Medium-chain alcohol dehydrogenases, catalytic domain"/>
    <property type="match status" value="1"/>
</dbReference>
<protein>
    <submittedName>
        <fullName evidence="2">NADPH:quinone reductase</fullName>
    </submittedName>
</protein>
<dbReference type="InterPro" id="IPR050700">
    <property type="entry name" value="YIM1/Zinc_Alcohol_DH_Fams"/>
</dbReference>
<dbReference type="InterPro" id="IPR013154">
    <property type="entry name" value="ADH-like_N"/>
</dbReference>
<dbReference type="Proteomes" id="UP000627984">
    <property type="component" value="Unassembled WGS sequence"/>
</dbReference>
<dbReference type="PANTHER" id="PTHR11695">
    <property type="entry name" value="ALCOHOL DEHYDROGENASE RELATED"/>
    <property type="match status" value="1"/>
</dbReference>
<dbReference type="PROSITE" id="PS01162">
    <property type="entry name" value="QOR_ZETA_CRYSTAL"/>
    <property type="match status" value="1"/>
</dbReference>
<dbReference type="GO" id="GO:0008270">
    <property type="term" value="F:zinc ion binding"/>
    <property type="evidence" value="ECO:0007669"/>
    <property type="project" value="InterPro"/>
</dbReference>
<dbReference type="InterPro" id="IPR002364">
    <property type="entry name" value="Quin_OxRdtase/zeta-crystal_CS"/>
</dbReference>
<dbReference type="EMBL" id="BMQD01000008">
    <property type="protein sequence ID" value="GGK68685.1"/>
    <property type="molecule type" value="Genomic_DNA"/>
</dbReference>
<dbReference type="PANTHER" id="PTHR11695:SF648">
    <property type="entry name" value="ZINC-BINDING OXIDOREDUCTASE"/>
    <property type="match status" value="1"/>
</dbReference>
<evidence type="ECO:0000313" key="3">
    <source>
        <dbReference type="Proteomes" id="UP000627984"/>
    </source>
</evidence>
<evidence type="ECO:0000313" key="2">
    <source>
        <dbReference type="EMBL" id="GGK68685.1"/>
    </source>
</evidence>
<dbReference type="InterPro" id="IPR036291">
    <property type="entry name" value="NAD(P)-bd_dom_sf"/>
</dbReference>
<evidence type="ECO:0000259" key="1">
    <source>
        <dbReference type="SMART" id="SM00829"/>
    </source>
</evidence>
<comment type="caution">
    <text evidence="2">The sequence shown here is derived from an EMBL/GenBank/DDBJ whole genome shotgun (WGS) entry which is preliminary data.</text>
</comment>
<dbReference type="SUPFAM" id="SSF51735">
    <property type="entry name" value="NAD(P)-binding Rossmann-fold domains"/>
    <property type="match status" value="1"/>
</dbReference>
<dbReference type="SMART" id="SM00829">
    <property type="entry name" value="PKS_ER"/>
    <property type="match status" value="1"/>
</dbReference>
<proteinExistence type="predicted"/>
<reference evidence="2" key="2">
    <citation type="submission" date="2022-09" db="EMBL/GenBank/DDBJ databases">
        <authorList>
            <person name="Sun Q."/>
            <person name="Ohkuma M."/>
        </authorList>
    </citation>
    <scope>NUCLEOTIDE SEQUENCE</scope>
    <source>
        <strain evidence="2">JCM 3093</strain>
    </source>
</reference>
<dbReference type="AlphaFoldDB" id="A0AA37BHC1"/>